<keyword evidence="5 8" id="KW-0658">Purine biosynthesis</keyword>
<dbReference type="SUPFAM" id="SSF53927">
    <property type="entry name" value="Cytidine deaminase-like"/>
    <property type="match status" value="1"/>
</dbReference>
<dbReference type="SUPFAM" id="SSF52335">
    <property type="entry name" value="Methylglyoxal synthase-like"/>
    <property type="match status" value="1"/>
</dbReference>
<evidence type="ECO:0000256" key="4">
    <source>
        <dbReference type="ARBA" id="ARBA00022679"/>
    </source>
</evidence>
<evidence type="ECO:0000256" key="7">
    <source>
        <dbReference type="ARBA" id="ARBA00023268"/>
    </source>
</evidence>
<dbReference type="CDD" id="cd01421">
    <property type="entry name" value="IMPCH"/>
    <property type="match status" value="1"/>
</dbReference>
<comment type="catalytic activity">
    <reaction evidence="8">
        <text>(6R)-10-formyltetrahydrofolate + 5-amino-1-(5-phospho-beta-D-ribosyl)imidazole-4-carboxamide = 5-formamido-1-(5-phospho-D-ribosyl)imidazole-4-carboxamide + (6S)-5,6,7,8-tetrahydrofolate</text>
        <dbReference type="Rhea" id="RHEA:22192"/>
        <dbReference type="ChEBI" id="CHEBI:57453"/>
        <dbReference type="ChEBI" id="CHEBI:58467"/>
        <dbReference type="ChEBI" id="CHEBI:58475"/>
        <dbReference type="ChEBI" id="CHEBI:195366"/>
        <dbReference type="EC" id="2.1.2.3"/>
    </reaction>
</comment>
<dbReference type="InterPro" id="IPR024051">
    <property type="entry name" value="AICAR_Tfase_dup_dom_sf"/>
</dbReference>
<dbReference type="PIRSF" id="PIRSF000414">
    <property type="entry name" value="AICARFT_IMPCHas"/>
    <property type="match status" value="1"/>
</dbReference>
<dbReference type="SMART" id="SM00851">
    <property type="entry name" value="MGS"/>
    <property type="match status" value="1"/>
</dbReference>
<evidence type="ECO:0000313" key="10">
    <source>
        <dbReference type="EMBL" id="SQB64238.1"/>
    </source>
</evidence>
<proteinExistence type="inferred from homology"/>
<gene>
    <name evidence="8 10" type="primary">purH</name>
    <name evidence="10" type="ORF">NCTC11820_00572</name>
</gene>
<keyword evidence="6 8" id="KW-0378">Hydrolase</keyword>
<dbReference type="HAMAP" id="MF_00139">
    <property type="entry name" value="PurH"/>
    <property type="match status" value="1"/>
</dbReference>
<dbReference type="Gene3D" id="3.40.50.1380">
    <property type="entry name" value="Methylglyoxal synthase-like domain"/>
    <property type="match status" value="1"/>
</dbReference>
<organism evidence="10 11">
    <name type="scientific">Mobiluncus curtisii</name>
    <dbReference type="NCBI Taxonomy" id="2051"/>
    <lineage>
        <taxon>Bacteria</taxon>
        <taxon>Bacillati</taxon>
        <taxon>Actinomycetota</taxon>
        <taxon>Actinomycetes</taxon>
        <taxon>Actinomycetales</taxon>
        <taxon>Actinomycetaceae</taxon>
        <taxon>Mobiluncus</taxon>
    </lineage>
</organism>
<protein>
    <recommendedName>
        <fullName evidence="8">Bifunctional purine biosynthesis protein PurH</fullName>
    </recommendedName>
    <domain>
        <recommendedName>
            <fullName evidence="8">Phosphoribosylaminoimidazolecarboxamide formyltransferase</fullName>
            <ecNumber evidence="8">2.1.2.3</ecNumber>
        </recommendedName>
        <alternativeName>
            <fullName evidence="8">AICAR transformylase</fullName>
        </alternativeName>
    </domain>
    <domain>
        <recommendedName>
            <fullName evidence="8">IMP cyclohydrolase</fullName>
            <ecNumber evidence="8">3.5.4.10</ecNumber>
        </recommendedName>
        <alternativeName>
            <fullName evidence="8">ATIC</fullName>
        </alternativeName>
        <alternativeName>
            <fullName evidence="8">IMP synthase</fullName>
        </alternativeName>
        <alternativeName>
            <fullName evidence="8">Inosinicase</fullName>
        </alternativeName>
    </domain>
</protein>
<dbReference type="InterPro" id="IPR002695">
    <property type="entry name" value="PurH-like"/>
</dbReference>
<comment type="pathway">
    <text evidence="1 8">Purine metabolism; IMP biosynthesis via de novo pathway; IMP from 5-formamido-1-(5-phospho-D-ribosyl)imidazole-4-carboxamide: step 1/1.</text>
</comment>
<feature type="domain" description="MGS-like" evidence="9">
    <location>
        <begin position="11"/>
        <end position="157"/>
    </location>
</feature>
<dbReference type="UniPathway" id="UPA00074">
    <property type="reaction ID" value="UER00133"/>
</dbReference>
<comment type="domain">
    <text evidence="8">The IMP cyclohydrolase activity resides in the N-terminal region.</text>
</comment>
<dbReference type="Pfam" id="PF01808">
    <property type="entry name" value="AICARFT_IMPCHas"/>
    <property type="match status" value="2"/>
</dbReference>
<evidence type="ECO:0000259" key="9">
    <source>
        <dbReference type="PROSITE" id="PS51855"/>
    </source>
</evidence>
<comment type="similarity">
    <text evidence="3 8">Belongs to the PurH family.</text>
</comment>
<dbReference type="Proteomes" id="UP000250245">
    <property type="component" value="Unassembled WGS sequence"/>
</dbReference>
<comment type="pathway">
    <text evidence="2 8">Purine metabolism; IMP biosynthesis via de novo pathway; 5-formamido-1-(5-phospho-D-ribosyl)imidazole-4-carboxamide from 5-amino-1-(5-phospho-D-ribosyl)imidazole-4-carboxamide (10-formyl THF route): step 1/1.</text>
</comment>
<keyword evidence="7 8" id="KW-0511">Multifunctional enzyme</keyword>
<sequence>MAETTNRNKDTQIPVKRALISVWDKTGLEQLAQALVEAGVQIISTGSTAKKIAAAGLPVTPVEDVTGFPECLEGRVKTLHPHIHAGILADRRKPDHVKQLQDLQVEPIDLVVCNLYPFEDTVASGADFDACVEQIDIGGPSMVRAAAKNHPSVAVVVSPYTYDAVIEAVQAGGFDLHERRLLASQAFAHTAEYDAAIATWLDDQMTRFAMENVGELDSADESDEDSAMPEWVELSGDRIASLRYGENPHQSAALYVDLEQTADQMEENAQGECNCPACTHYPELDDIEACDRAGSDPHSKPAPGIANAIQLHGKEMSFNNYTDGDAAIRAAYDHAEPCVAIIKHANPCGIAVAADVATAHRKAHACDPVSAFGGVIAVNRPVTVELAKQIAPIFTEVVLAPAYEPGAVKALASKKNLRVLRVTPPARGALEVRQISGGYLAQQRDDVAESGDCSSGWTKVCGPDVDEATLRDLEFAWQTIRATKSNAILLAHDGATVGIGMGQVNRVDSCKLAVERANTLGGRETGDAAASQSDTAGGARAEDLAVAAPPERARGAVAASDAFFPFADGPQILINAGVKAIVQPGGSIRDQETIDVCEKAGVAMFTTGVRHFFH</sequence>
<dbReference type="GO" id="GO:0003937">
    <property type="term" value="F:IMP cyclohydrolase activity"/>
    <property type="evidence" value="ECO:0007669"/>
    <property type="project" value="UniProtKB-UniRule"/>
</dbReference>
<dbReference type="AlphaFoldDB" id="A0A2X2YDA4"/>
<evidence type="ECO:0000256" key="6">
    <source>
        <dbReference type="ARBA" id="ARBA00022801"/>
    </source>
</evidence>
<dbReference type="InterPro" id="IPR036914">
    <property type="entry name" value="MGS-like_dom_sf"/>
</dbReference>
<evidence type="ECO:0000256" key="5">
    <source>
        <dbReference type="ARBA" id="ARBA00022755"/>
    </source>
</evidence>
<dbReference type="RefSeq" id="WP_013188591.1">
    <property type="nucleotide sequence ID" value="NZ_CP068112.1"/>
</dbReference>
<evidence type="ECO:0000256" key="2">
    <source>
        <dbReference type="ARBA" id="ARBA00004954"/>
    </source>
</evidence>
<dbReference type="OMA" id="IKHNNPC"/>
<dbReference type="Gene3D" id="3.40.140.20">
    <property type="match status" value="2"/>
</dbReference>
<accession>A0A2X2YDA4</accession>
<dbReference type="FunFam" id="3.40.50.1380:FF:000001">
    <property type="entry name" value="Bifunctional purine biosynthesis protein PurH"/>
    <property type="match status" value="1"/>
</dbReference>
<dbReference type="InterPro" id="IPR011607">
    <property type="entry name" value="MGS-like_dom"/>
</dbReference>
<dbReference type="Pfam" id="PF02142">
    <property type="entry name" value="MGS"/>
    <property type="match status" value="1"/>
</dbReference>
<evidence type="ECO:0000256" key="1">
    <source>
        <dbReference type="ARBA" id="ARBA00004844"/>
    </source>
</evidence>
<dbReference type="GeneID" id="55564285"/>
<dbReference type="EC" id="3.5.4.10" evidence="8"/>
<evidence type="ECO:0000256" key="3">
    <source>
        <dbReference type="ARBA" id="ARBA00007667"/>
    </source>
</evidence>
<dbReference type="EMBL" id="UASJ01000001">
    <property type="protein sequence ID" value="SQB64238.1"/>
    <property type="molecule type" value="Genomic_DNA"/>
</dbReference>
<keyword evidence="4 8" id="KW-0808">Transferase</keyword>
<dbReference type="GO" id="GO:0004643">
    <property type="term" value="F:phosphoribosylaminoimidazolecarboxamide formyltransferase activity"/>
    <property type="evidence" value="ECO:0007669"/>
    <property type="project" value="UniProtKB-UniRule"/>
</dbReference>
<dbReference type="GO" id="GO:0006189">
    <property type="term" value="P:'de novo' IMP biosynthetic process"/>
    <property type="evidence" value="ECO:0007669"/>
    <property type="project" value="UniProtKB-UniRule"/>
</dbReference>
<dbReference type="EC" id="2.1.2.3" evidence="8"/>
<evidence type="ECO:0000256" key="8">
    <source>
        <dbReference type="HAMAP-Rule" id="MF_00139"/>
    </source>
</evidence>
<dbReference type="GO" id="GO:0005829">
    <property type="term" value="C:cytosol"/>
    <property type="evidence" value="ECO:0007669"/>
    <property type="project" value="TreeGrafter"/>
</dbReference>
<dbReference type="PANTHER" id="PTHR11692:SF0">
    <property type="entry name" value="BIFUNCTIONAL PURINE BIOSYNTHESIS PROTEIN ATIC"/>
    <property type="match status" value="1"/>
</dbReference>
<dbReference type="SMART" id="SM00798">
    <property type="entry name" value="AICARFT_IMPCHas"/>
    <property type="match status" value="1"/>
</dbReference>
<dbReference type="PANTHER" id="PTHR11692">
    <property type="entry name" value="BIFUNCTIONAL PURINE BIOSYNTHESIS PROTEIN PURH"/>
    <property type="match status" value="1"/>
</dbReference>
<dbReference type="InterPro" id="IPR016193">
    <property type="entry name" value="Cytidine_deaminase-like"/>
</dbReference>
<comment type="catalytic activity">
    <reaction evidence="8">
        <text>IMP + H2O = 5-formamido-1-(5-phospho-D-ribosyl)imidazole-4-carboxamide</text>
        <dbReference type="Rhea" id="RHEA:18445"/>
        <dbReference type="ChEBI" id="CHEBI:15377"/>
        <dbReference type="ChEBI" id="CHEBI:58053"/>
        <dbReference type="ChEBI" id="CHEBI:58467"/>
        <dbReference type="EC" id="3.5.4.10"/>
    </reaction>
</comment>
<evidence type="ECO:0000313" key="11">
    <source>
        <dbReference type="Proteomes" id="UP000250245"/>
    </source>
</evidence>
<dbReference type="PROSITE" id="PS51855">
    <property type="entry name" value="MGS"/>
    <property type="match status" value="1"/>
</dbReference>
<name>A0A2X2YDA4_9ACTO</name>
<reference evidence="10 11" key="1">
    <citation type="submission" date="2018-06" db="EMBL/GenBank/DDBJ databases">
        <authorList>
            <consortium name="Pathogen Informatics"/>
            <person name="Doyle S."/>
        </authorList>
    </citation>
    <scope>NUCLEOTIDE SEQUENCE [LARGE SCALE GENOMIC DNA]</scope>
    <source>
        <strain evidence="10 11">NCTC11820</strain>
    </source>
</reference>